<protein>
    <submittedName>
        <fullName evidence="2">Uncharacterized protein</fullName>
    </submittedName>
</protein>
<evidence type="ECO:0000313" key="3">
    <source>
        <dbReference type="Proteomes" id="UP000410492"/>
    </source>
</evidence>
<feature type="signal peptide" evidence="1">
    <location>
        <begin position="1"/>
        <end position="24"/>
    </location>
</feature>
<reference evidence="2 3" key="1">
    <citation type="submission" date="2019-01" db="EMBL/GenBank/DDBJ databases">
        <authorList>
            <person name="Sayadi A."/>
        </authorList>
    </citation>
    <scope>NUCLEOTIDE SEQUENCE [LARGE SCALE GENOMIC DNA]</scope>
</reference>
<proteinExistence type="predicted"/>
<keyword evidence="3" id="KW-1185">Reference proteome</keyword>
<gene>
    <name evidence="2" type="ORF">CALMAC_LOCUS19167</name>
</gene>
<accession>A0A653DPF9</accession>
<dbReference type="AlphaFoldDB" id="A0A653DPF9"/>
<feature type="chain" id="PRO_5024953205" evidence="1">
    <location>
        <begin position="25"/>
        <end position="70"/>
    </location>
</feature>
<dbReference type="Proteomes" id="UP000410492">
    <property type="component" value="Unassembled WGS sequence"/>
</dbReference>
<evidence type="ECO:0000256" key="1">
    <source>
        <dbReference type="SAM" id="SignalP"/>
    </source>
</evidence>
<organism evidence="2 3">
    <name type="scientific">Callosobruchus maculatus</name>
    <name type="common">Southern cowpea weevil</name>
    <name type="synonym">Pulse bruchid</name>
    <dbReference type="NCBI Taxonomy" id="64391"/>
    <lineage>
        <taxon>Eukaryota</taxon>
        <taxon>Metazoa</taxon>
        <taxon>Ecdysozoa</taxon>
        <taxon>Arthropoda</taxon>
        <taxon>Hexapoda</taxon>
        <taxon>Insecta</taxon>
        <taxon>Pterygota</taxon>
        <taxon>Neoptera</taxon>
        <taxon>Endopterygota</taxon>
        <taxon>Coleoptera</taxon>
        <taxon>Polyphaga</taxon>
        <taxon>Cucujiformia</taxon>
        <taxon>Chrysomeloidea</taxon>
        <taxon>Chrysomelidae</taxon>
        <taxon>Bruchinae</taxon>
        <taxon>Bruchini</taxon>
        <taxon>Callosobruchus</taxon>
    </lineage>
</organism>
<keyword evidence="1" id="KW-0732">Signal</keyword>
<dbReference type="EMBL" id="CAACVG010013458">
    <property type="protein sequence ID" value="VEN61879.1"/>
    <property type="molecule type" value="Genomic_DNA"/>
</dbReference>
<name>A0A653DPF9_CALMS</name>
<evidence type="ECO:0000313" key="2">
    <source>
        <dbReference type="EMBL" id="VEN61879.1"/>
    </source>
</evidence>
<sequence>MYAKVRFFIVLLIALWMTVMTVNAAPGFVFSNYADDEGSGIGKLKHAAKDVAAVLKGGYDVAKDFIQQLH</sequence>